<evidence type="ECO:0000259" key="1">
    <source>
        <dbReference type="Pfam" id="PF12146"/>
    </source>
</evidence>
<evidence type="ECO:0000313" key="3">
    <source>
        <dbReference type="Proteomes" id="UP000431684"/>
    </source>
</evidence>
<protein>
    <submittedName>
        <fullName evidence="2">Alpha/beta hydrolase</fullName>
    </submittedName>
</protein>
<dbReference type="RefSeq" id="WP_155709903.1">
    <property type="nucleotide sequence ID" value="NZ_BMWU01000002.1"/>
</dbReference>
<dbReference type="Gene3D" id="3.40.50.1820">
    <property type="entry name" value="alpha/beta hydrolase"/>
    <property type="match status" value="1"/>
</dbReference>
<dbReference type="OrthoDB" id="9798884at2"/>
<accession>A0A6I3XHZ0</accession>
<dbReference type="InterPro" id="IPR029058">
    <property type="entry name" value="AB_hydrolase_fold"/>
</dbReference>
<dbReference type="InterPro" id="IPR022742">
    <property type="entry name" value="Hydrolase_4"/>
</dbReference>
<dbReference type="AlphaFoldDB" id="A0A6I3XHZ0"/>
<dbReference type="EMBL" id="WNWM01000002">
    <property type="protein sequence ID" value="MUI14180.1"/>
    <property type="molecule type" value="Genomic_DNA"/>
</dbReference>
<proteinExistence type="predicted"/>
<comment type="caution">
    <text evidence="2">The sequence shown here is derived from an EMBL/GenBank/DDBJ whole genome shotgun (WGS) entry which is preliminary data.</text>
</comment>
<dbReference type="PANTHER" id="PTHR12277">
    <property type="entry name" value="ALPHA/BETA HYDROLASE DOMAIN-CONTAINING PROTEIN"/>
    <property type="match status" value="1"/>
</dbReference>
<dbReference type="Pfam" id="PF12146">
    <property type="entry name" value="Hydrolase_4"/>
    <property type="match status" value="1"/>
</dbReference>
<gene>
    <name evidence="2" type="ORF">GJV26_17195</name>
</gene>
<keyword evidence="3" id="KW-1185">Reference proteome</keyword>
<name>A0A6I3XHZ0_9BURK</name>
<dbReference type="GO" id="GO:0016787">
    <property type="term" value="F:hydrolase activity"/>
    <property type="evidence" value="ECO:0007669"/>
    <property type="project" value="UniProtKB-KW"/>
</dbReference>
<sequence>MSTSRKVAAAVGVVGFLWAGMVSAIAAGQRKLLFNPTLVREVQSPRSSAHRTRAVVLRAHDGTRLAGWLMTPHTPGPHPAVVYFGGRSEEVSWVVRDAGSLFPGMAVLAMNYRGYGDSRGEPGEEHMVEDGCMLFDWLGGRSNVDRQRVAVVGRSLGSGVAVQVAKERSAHSVVLVTPYDSILALAQRKFRGIPVSYLLRHRFESIKYASLLSAPTYVLRAATDDVVPHMHTDVLVAKLMRVHMDETIPESDHMNIPYLPATQQKIAQFLTTQFMQPQPPMQPVMQPVLPPLGQPLLQPTLQQEMAPLMQPIIQPAIQAAAQPLPDDTPTAA</sequence>
<keyword evidence="2" id="KW-0378">Hydrolase</keyword>
<reference evidence="2 3" key="1">
    <citation type="submission" date="2019-11" db="EMBL/GenBank/DDBJ databases">
        <title>Draft Genome Sequences of Six Type Strains of the Genus Massilia.</title>
        <authorList>
            <person name="Miess H."/>
            <person name="Frediansyah A."/>
            <person name="Goeker M."/>
            <person name="Gross H."/>
        </authorList>
    </citation>
    <scope>NUCLEOTIDE SEQUENCE [LARGE SCALE GENOMIC DNA]</scope>
    <source>
        <strain evidence="2 3">DSM 17513</strain>
    </source>
</reference>
<dbReference type="SUPFAM" id="SSF53474">
    <property type="entry name" value="alpha/beta-Hydrolases"/>
    <property type="match status" value="1"/>
</dbReference>
<feature type="domain" description="Serine aminopeptidase S33" evidence="1">
    <location>
        <begin position="77"/>
        <end position="259"/>
    </location>
</feature>
<organism evidence="2 3">
    <name type="scientific">Pseudoduganella dura</name>
    <dbReference type="NCBI Taxonomy" id="321982"/>
    <lineage>
        <taxon>Bacteria</taxon>
        <taxon>Pseudomonadati</taxon>
        <taxon>Pseudomonadota</taxon>
        <taxon>Betaproteobacteria</taxon>
        <taxon>Burkholderiales</taxon>
        <taxon>Oxalobacteraceae</taxon>
        <taxon>Telluria group</taxon>
        <taxon>Pseudoduganella</taxon>
    </lineage>
</organism>
<dbReference type="Proteomes" id="UP000431684">
    <property type="component" value="Unassembled WGS sequence"/>
</dbReference>
<evidence type="ECO:0000313" key="2">
    <source>
        <dbReference type="EMBL" id="MUI14180.1"/>
    </source>
</evidence>